<dbReference type="eggNOG" id="COG1196">
    <property type="taxonomic scope" value="Bacteria"/>
</dbReference>
<dbReference type="KEGG" id="ote:Oter_1486"/>
<keyword evidence="4" id="KW-1185">Reference proteome</keyword>
<dbReference type="eggNOG" id="COG1652">
    <property type="taxonomic scope" value="Bacteria"/>
</dbReference>
<accession>B1ZSS6</accession>
<dbReference type="HOGENOM" id="CLU_789506_0_0_0"/>
<dbReference type="STRING" id="452637.Oter_1486"/>
<feature type="domain" description="LysM" evidence="2">
    <location>
        <begin position="298"/>
        <end position="347"/>
    </location>
</feature>
<reference evidence="3 4" key="1">
    <citation type="journal article" date="2011" name="J. Bacteriol.">
        <title>Genome sequence of the verrucomicrobium Opitutus terrae PB90-1, an abundant inhabitant of rice paddy soil ecosystems.</title>
        <authorList>
            <person name="van Passel M.W."/>
            <person name="Kant R."/>
            <person name="Palva A."/>
            <person name="Copeland A."/>
            <person name="Lucas S."/>
            <person name="Lapidus A."/>
            <person name="Glavina del Rio T."/>
            <person name="Pitluck S."/>
            <person name="Goltsman E."/>
            <person name="Clum A."/>
            <person name="Sun H."/>
            <person name="Schmutz J."/>
            <person name="Larimer F.W."/>
            <person name="Land M.L."/>
            <person name="Hauser L."/>
            <person name="Kyrpides N."/>
            <person name="Mikhailova N."/>
            <person name="Richardson P.P."/>
            <person name="Janssen P.H."/>
            <person name="de Vos W.M."/>
            <person name="Smidt H."/>
        </authorList>
    </citation>
    <scope>NUCLEOTIDE SEQUENCE [LARGE SCALE GENOMIC DNA]</scope>
    <source>
        <strain evidence="4">DSM 11246 / JCM 15787 / PB90-1</strain>
    </source>
</reference>
<dbReference type="InterPro" id="IPR036779">
    <property type="entry name" value="LysM_dom_sf"/>
</dbReference>
<dbReference type="CDD" id="cd00118">
    <property type="entry name" value="LysM"/>
    <property type="match status" value="1"/>
</dbReference>
<evidence type="ECO:0000259" key="2">
    <source>
        <dbReference type="PROSITE" id="PS51782"/>
    </source>
</evidence>
<dbReference type="OrthoDB" id="370541at2"/>
<dbReference type="RefSeq" id="WP_012374308.1">
    <property type="nucleotide sequence ID" value="NC_010571.1"/>
</dbReference>
<organism evidence="3 4">
    <name type="scientific">Opitutus terrae (strain DSM 11246 / JCM 15787 / PB90-1)</name>
    <dbReference type="NCBI Taxonomy" id="452637"/>
    <lineage>
        <taxon>Bacteria</taxon>
        <taxon>Pseudomonadati</taxon>
        <taxon>Verrucomicrobiota</taxon>
        <taxon>Opitutia</taxon>
        <taxon>Opitutales</taxon>
        <taxon>Opitutaceae</taxon>
        <taxon>Opitutus</taxon>
    </lineage>
</organism>
<dbReference type="AlphaFoldDB" id="B1ZSS6"/>
<protein>
    <submittedName>
        <fullName evidence="3">Peptidoglycan-binding LysM</fullName>
    </submittedName>
</protein>
<feature type="coiled-coil region" evidence="1">
    <location>
        <begin position="43"/>
        <end position="226"/>
    </location>
</feature>
<gene>
    <name evidence="3" type="ordered locus">Oter_1486</name>
</gene>
<dbReference type="InterPro" id="IPR018392">
    <property type="entry name" value="LysM"/>
</dbReference>
<evidence type="ECO:0000313" key="3">
    <source>
        <dbReference type="EMBL" id="ACB74770.1"/>
    </source>
</evidence>
<evidence type="ECO:0000313" key="4">
    <source>
        <dbReference type="Proteomes" id="UP000007013"/>
    </source>
</evidence>
<dbReference type="Proteomes" id="UP000007013">
    <property type="component" value="Chromosome"/>
</dbReference>
<dbReference type="Pfam" id="PF01476">
    <property type="entry name" value="LysM"/>
    <property type="match status" value="1"/>
</dbReference>
<sequence>MRSRSSCRLLLVVSILAVTAGCHYVHFGRPERFRTDSQLATENSDLRVEKKLLQQELAIARKEGETLRAALDRPQEAAPELVARLNETTRELAELRASYARLQSERERLQKNGSAAATGAANTAALEQIAELKTKLGETEDQLANALRTYTALQEENNRLRTSIDQARTENATLTARVETITAENNEAQSALAQLNTELLAQKEARAQAEQRSEALRAQLLAMANAAPTPAPAAATSLAAARESTATGAREIEGVLRTPVLAADSSAGAMLSVDTAKLRNQPPTAAPAAPAPAAKPVRVYVVEEGDTLEKIAQKIYGRPDRWSLLYAANNALLSGGRPLKPGLELEIPAEE</sequence>
<dbReference type="PROSITE" id="PS51782">
    <property type="entry name" value="LYSM"/>
    <property type="match status" value="1"/>
</dbReference>
<dbReference type="PROSITE" id="PS51257">
    <property type="entry name" value="PROKAR_LIPOPROTEIN"/>
    <property type="match status" value="1"/>
</dbReference>
<dbReference type="Gene3D" id="3.10.350.10">
    <property type="entry name" value="LysM domain"/>
    <property type="match status" value="1"/>
</dbReference>
<dbReference type="EMBL" id="CP001032">
    <property type="protein sequence ID" value="ACB74770.1"/>
    <property type="molecule type" value="Genomic_DNA"/>
</dbReference>
<evidence type="ECO:0000256" key="1">
    <source>
        <dbReference type="SAM" id="Coils"/>
    </source>
</evidence>
<name>B1ZSS6_OPITP</name>
<keyword evidence="1" id="KW-0175">Coiled coil</keyword>
<proteinExistence type="predicted"/>